<proteinExistence type="predicted"/>
<dbReference type="EMBL" id="CAXDID020000187">
    <property type="protein sequence ID" value="CAL6051282.1"/>
    <property type="molecule type" value="Genomic_DNA"/>
</dbReference>
<dbReference type="Proteomes" id="UP001642409">
    <property type="component" value="Unassembled WGS sequence"/>
</dbReference>
<evidence type="ECO:0000313" key="3">
    <source>
        <dbReference type="Proteomes" id="UP001642409"/>
    </source>
</evidence>
<feature type="region of interest" description="Disordered" evidence="1">
    <location>
        <begin position="73"/>
        <end position="104"/>
    </location>
</feature>
<comment type="caution">
    <text evidence="2">The sequence shown here is derived from an EMBL/GenBank/DDBJ whole genome shotgun (WGS) entry which is preliminary data.</text>
</comment>
<name>A0ABP1K1A6_9EUKA</name>
<accession>A0ABP1K1A6</accession>
<organism evidence="2 3">
    <name type="scientific">Hexamita inflata</name>
    <dbReference type="NCBI Taxonomy" id="28002"/>
    <lineage>
        <taxon>Eukaryota</taxon>
        <taxon>Metamonada</taxon>
        <taxon>Diplomonadida</taxon>
        <taxon>Hexamitidae</taxon>
        <taxon>Hexamitinae</taxon>
        <taxon>Hexamita</taxon>
    </lineage>
</organism>
<keyword evidence="3" id="KW-1185">Reference proteome</keyword>
<protein>
    <submittedName>
        <fullName evidence="2">Hypothetical_protein</fullName>
    </submittedName>
</protein>
<evidence type="ECO:0000256" key="1">
    <source>
        <dbReference type="SAM" id="MobiDB-lite"/>
    </source>
</evidence>
<sequence length="246" mass="28216">MPTIEELRRQLVKLQAEYDATPKSQRKRLAEISNEIDRLELLIGDFEDPINSPQRPQPIAKTNSPIAKIAATIKQHSNKRKSVKAPSKDKPAQHKPQNKSGRTIAKKFGGRLTSRQQRASQEKTKHIVELNEHEIMQQDLIAQKPELIKIFNTLSLETIADLINSNQIYNTVELMAFFQVYCANILKHYQGGTITVVYQKTDSNGIVDFVSHTYLIDYHLIKNAYDFLKTHSQDIIQDDEVVINRQ</sequence>
<reference evidence="2 3" key="1">
    <citation type="submission" date="2024-07" db="EMBL/GenBank/DDBJ databases">
        <authorList>
            <person name="Akdeniz Z."/>
        </authorList>
    </citation>
    <scope>NUCLEOTIDE SEQUENCE [LARGE SCALE GENOMIC DNA]</scope>
</reference>
<gene>
    <name evidence="2" type="ORF">HINF_LOCUS44296</name>
</gene>
<evidence type="ECO:0000313" key="2">
    <source>
        <dbReference type="EMBL" id="CAL6051282.1"/>
    </source>
</evidence>